<dbReference type="Gene3D" id="1.10.630.10">
    <property type="entry name" value="Cytochrome P450"/>
    <property type="match status" value="1"/>
</dbReference>
<evidence type="ECO:0000256" key="10">
    <source>
        <dbReference type="ARBA" id="ARBA00023136"/>
    </source>
</evidence>
<dbReference type="GO" id="GO:0005506">
    <property type="term" value="F:iron ion binding"/>
    <property type="evidence" value="ECO:0007669"/>
    <property type="project" value="InterPro"/>
</dbReference>
<dbReference type="GO" id="GO:0004497">
    <property type="term" value="F:monooxygenase activity"/>
    <property type="evidence" value="ECO:0007669"/>
    <property type="project" value="UniProtKB-KW"/>
</dbReference>
<evidence type="ECO:0000256" key="7">
    <source>
        <dbReference type="ARBA" id="ARBA00023002"/>
    </source>
</evidence>
<dbReference type="Proteomes" id="UP000237000">
    <property type="component" value="Unassembled WGS sequence"/>
</dbReference>
<keyword evidence="6 11" id="KW-1133">Transmembrane helix</keyword>
<evidence type="ECO:0000256" key="3">
    <source>
        <dbReference type="ARBA" id="ARBA00022617"/>
    </source>
</evidence>
<keyword evidence="9" id="KW-0503">Monooxygenase</keyword>
<protein>
    <submittedName>
        <fullName evidence="12">Cytochrome P450, E-class, group I</fullName>
    </submittedName>
</protein>
<dbReference type="PRINTS" id="PR00463">
    <property type="entry name" value="EP450I"/>
</dbReference>
<feature type="transmembrane region" description="Helical" evidence="11">
    <location>
        <begin position="12"/>
        <end position="30"/>
    </location>
</feature>
<keyword evidence="5" id="KW-0479">Metal-binding</keyword>
<evidence type="ECO:0000256" key="5">
    <source>
        <dbReference type="ARBA" id="ARBA00022723"/>
    </source>
</evidence>
<proteinExistence type="predicted"/>
<evidence type="ECO:0000256" key="11">
    <source>
        <dbReference type="SAM" id="Phobius"/>
    </source>
</evidence>
<keyword evidence="4 11" id="KW-0812">Transmembrane</keyword>
<sequence length="212" mass="24217">MGYSHLPSIDNPTTVISILFVLIIFLYYLLRKPKVSRRSPPEAGGAWPIVGHLPLLGGSQPVHIILGQMADKYGPIFTVRMGVYKTLVIRGAEISKERYTANDRVFANRAKAMALEVMGYNYAMFGFSNYGPYWRRLRKIATLELLSNHRVQTFSHVRELEVKSAIQDIHELWVKNNKGEVKLEMKKWFGDIALNMVLKMVVGKRFFGAEEI</sequence>
<evidence type="ECO:0000256" key="4">
    <source>
        <dbReference type="ARBA" id="ARBA00022692"/>
    </source>
</evidence>
<dbReference type="GO" id="GO:0020037">
    <property type="term" value="F:heme binding"/>
    <property type="evidence" value="ECO:0007669"/>
    <property type="project" value="InterPro"/>
</dbReference>
<dbReference type="InterPro" id="IPR036396">
    <property type="entry name" value="Cyt_P450_sf"/>
</dbReference>
<keyword evidence="7" id="KW-0560">Oxidoreductase</keyword>
<comment type="subcellular location">
    <subcellularLocation>
        <location evidence="2">Membrane</location>
    </subcellularLocation>
</comment>
<evidence type="ECO:0000256" key="6">
    <source>
        <dbReference type="ARBA" id="ARBA00022989"/>
    </source>
</evidence>
<dbReference type="InterPro" id="IPR002401">
    <property type="entry name" value="Cyt_P450_E_grp-I"/>
</dbReference>
<name>A0A2P5EA43_TREOI</name>
<comment type="cofactor">
    <cofactor evidence="1">
        <name>heme</name>
        <dbReference type="ChEBI" id="CHEBI:30413"/>
    </cofactor>
</comment>
<dbReference type="PANTHER" id="PTHR47947">
    <property type="entry name" value="CYTOCHROME P450 82C3-RELATED"/>
    <property type="match status" value="1"/>
</dbReference>
<dbReference type="STRING" id="63057.A0A2P5EA43"/>
<evidence type="ECO:0000256" key="1">
    <source>
        <dbReference type="ARBA" id="ARBA00001971"/>
    </source>
</evidence>
<reference evidence="13" key="1">
    <citation type="submission" date="2016-06" db="EMBL/GenBank/DDBJ databases">
        <title>Parallel loss of symbiosis genes in relatives of nitrogen-fixing non-legume Parasponia.</title>
        <authorList>
            <person name="Van Velzen R."/>
            <person name="Holmer R."/>
            <person name="Bu F."/>
            <person name="Rutten L."/>
            <person name="Van Zeijl A."/>
            <person name="Liu W."/>
            <person name="Santuari L."/>
            <person name="Cao Q."/>
            <person name="Sharma T."/>
            <person name="Shen D."/>
            <person name="Roswanjaya Y."/>
            <person name="Wardhani T."/>
            <person name="Kalhor M.S."/>
            <person name="Jansen J."/>
            <person name="Van den Hoogen J."/>
            <person name="Gungor B."/>
            <person name="Hartog M."/>
            <person name="Hontelez J."/>
            <person name="Verver J."/>
            <person name="Yang W.-C."/>
            <person name="Schijlen E."/>
            <person name="Repin R."/>
            <person name="Schilthuizen M."/>
            <person name="Schranz E."/>
            <person name="Heidstra R."/>
            <person name="Miyata K."/>
            <person name="Fedorova E."/>
            <person name="Kohlen W."/>
            <person name="Bisseling T."/>
            <person name="Smit S."/>
            <person name="Geurts R."/>
        </authorList>
    </citation>
    <scope>NUCLEOTIDE SEQUENCE [LARGE SCALE GENOMIC DNA]</scope>
    <source>
        <strain evidence="13">cv. RG33-2</strain>
    </source>
</reference>
<gene>
    <name evidence="12" type="ORF">TorRG33x02_217900</name>
</gene>
<evidence type="ECO:0000256" key="2">
    <source>
        <dbReference type="ARBA" id="ARBA00004370"/>
    </source>
</evidence>
<evidence type="ECO:0000256" key="9">
    <source>
        <dbReference type="ARBA" id="ARBA00023033"/>
    </source>
</evidence>
<dbReference type="Pfam" id="PF00067">
    <property type="entry name" value="p450"/>
    <property type="match status" value="1"/>
</dbReference>
<evidence type="ECO:0000313" key="12">
    <source>
        <dbReference type="EMBL" id="PON82422.1"/>
    </source>
</evidence>
<dbReference type="InParanoid" id="A0A2P5EA43"/>
<organism evidence="12 13">
    <name type="scientific">Trema orientale</name>
    <name type="common">Charcoal tree</name>
    <name type="synonym">Celtis orientalis</name>
    <dbReference type="NCBI Taxonomy" id="63057"/>
    <lineage>
        <taxon>Eukaryota</taxon>
        <taxon>Viridiplantae</taxon>
        <taxon>Streptophyta</taxon>
        <taxon>Embryophyta</taxon>
        <taxon>Tracheophyta</taxon>
        <taxon>Spermatophyta</taxon>
        <taxon>Magnoliopsida</taxon>
        <taxon>eudicotyledons</taxon>
        <taxon>Gunneridae</taxon>
        <taxon>Pentapetalae</taxon>
        <taxon>rosids</taxon>
        <taxon>fabids</taxon>
        <taxon>Rosales</taxon>
        <taxon>Cannabaceae</taxon>
        <taxon>Trema</taxon>
    </lineage>
</organism>
<keyword evidence="10 11" id="KW-0472">Membrane</keyword>
<evidence type="ECO:0000313" key="13">
    <source>
        <dbReference type="Proteomes" id="UP000237000"/>
    </source>
</evidence>
<dbReference type="EMBL" id="JXTC01000195">
    <property type="protein sequence ID" value="PON82422.1"/>
    <property type="molecule type" value="Genomic_DNA"/>
</dbReference>
<accession>A0A2P5EA43</accession>
<keyword evidence="13" id="KW-1185">Reference proteome</keyword>
<dbReference type="PANTHER" id="PTHR47947:SF26">
    <property type="entry name" value="CYTOCHROME P450"/>
    <property type="match status" value="1"/>
</dbReference>
<dbReference type="GO" id="GO:0016020">
    <property type="term" value="C:membrane"/>
    <property type="evidence" value="ECO:0007669"/>
    <property type="project" value="UniProtKB-SubCell"/>
</dbReference>
<keyword evidence="3" id="KW-0349">Heme</keyword>
<dbReference type="GO" id="GO:0016705">
    <property type="term" value="F:oxidoreductase activity, acting on paired donors, with incorporation or reduction of molecular oxygen"/>
    <property type="evidence" value="ECO:0007669"/>
    <property type="project" value="InterPro"/>
</dbReference>
<dbReference type="AlphaFoldDB" id="A0A2P5EA43"/>
<dbReference type="InterPro" id="IPR001128">
    <property type="entry name" value="Cyt_P450"/>
</dbReference>
<evidence type="ECO:0000256" key="8">
    <source>
        <dbReference type="ARBA" id="ARBA00023004"/>
    </source>
</evidence>
<comment type="caution">
    <text evidence="12">The sequence shown here is derived from an EMBL/GenBank/DDBJ whole genome shotgun (WGS) entry which is preliminary data.</text>
</comment>
<dbReference type="InterPro" id="IPR050651">
    <property type="entry name" value="Plant_Cytochrome_P450_Monoox"/>
</dbReference>
<dbReference type="OrthoDB" id="2789670at2759"/>
<dbReference type="SUPFAM" id="SSF48264">
    <property type="entry name" value="Cytochrome P450"/>
    <property type="match status" value="1"/>
</dbReference>
<keyword evidence="8" id="KW-0408">Iron</keyword>